<gene>
    <name evidence="1" type="ORF">GCM10011609_67820</name>
</gene>
<dbReference type="InterPro" id="IPR050155">
    <property type="entry name" value="HAD-like_hydrolase_sf"/>
</dbReference>
<protein>
    <recommendedName>
        <fullName evidence="3">Phosphoglycolate phosphatase, HAD superfamily</fullName>
    </recommendedName>
</protein>
<accession>A0ABQ2IL86</accession>
<dbReference type="Gene3D" id="3.40.50.1000">
    <property type="entry name" value="HAD superfamily/HAD-like"/>
    <property type="match status" value="1"/>
</dbReference>
<dbReference type="InterPro" id="IPR023214">
    <property type="entry name" value="HAD_sf"/>
</dbReference>
<dbReference type="EMBL" id="BMNC01000014">
    <property type="protein sequence ID" value="GGN17399.1"/>
    <property type="molecule type" value="Genomic_DNA"/>
</dbReference>
<reference evidence="2" key="1">
    <citation type="journal article" date="2019" name="Int. J. Syst. Evol. Microbiol.">
        <title>The Global Catalogue of Microorganisms (GCM) 10K type strain sequencing project: providing services to taxonomists for standard genome sequencing and annotation.</title>
        <authorList>
            <consortium name="The Broad Institute Genomics Platform"/>
            <consortium name="The Broad Institute Genome Sequencing Center for Infectious Disease"/>
            <person name="Wu L."/>
            <person name="Ma J."/>
        </authorList>
    </citation>
    <scope>NUCLEOTIDE SEQUENCE [LARGE SCALE GENOMIC DNA]</scope>
    <source>
        <strain evidence="2">CGMCC 4.7319</strain>
    </source>
</reference>
<dbReference type="Gene3D" id="1.10.150.240">
    <property type="entry name" value="Putative phosphatase, domain 2"/>
    <property type="match status" value="1"/>
</dbReference>
<sequence>MSRVHDRSRVNLARAPLHRGLQPGDRVGIEFADVDREPEQVVKYAAPGSCRPRGGNLAVNFSLAAWGAMYERAVPMAIGRPFQQLADVSGRTELDIIAETLKLHEVEPTDEAIGKLANALIDSYEAGRDEFASRARVLPGAREALEALEVEPTVHQGVLTGNLRAVARIKLVALGLEQFLDLETSSYGDDHADRAELVAIARERAAQQLDTQFGPDDTVLIGDTPRDVTAALAAGVQVIAVASGKSSVEELQAAGARKVLADLTNTTELLRLIRA</sequence>
<evidence type="ECO:0000313" key="1">
    <source>
        <dbReference type="EMBL" id="GGN17399.1"/>
    </source>
</evidence>
<dbReference type="Pfam" id="PF13242">
    <property type="entry name" value="Hydrolase_like"/>
    <property type="match status" value="1"/>
</dbReference>
<dbReference type="SUPFAM" id="SSF56784">
    <property type="entry name" value="HAD-like"/>
    <property type="match status" value="1"/>
</dbReference>
<name>A0ABQ2IL86_9PSEU</name>
<keyword evidence="2" id="KW-1185">Reference proteome</keyword>
<evidence type="ECO:0000313" key="2">
    <source>
        <dbReference type="Proteomes" id="UP000597656"/>
    </source>
</evidence>
<dbReference type="PANTHER" id="PTHR43434:SF1">
    <property type="entry name" value="PHOSPHOGLYCOLATE PHOSPHATASE"/>
    <property type="match status" value="1"/>
</dbReference>
<comment type="caution">
    <text evidence="1">The sequence shown here is derived from an EMBL/GenBank/DDBJ whole genome shotgun (WGS) entry which is preliminary data.</text>
</comment>
<proteinExistence type="predicted"/>
<evidence type="ECO:0008006" key="3">
    <source>
        <dbReference type="Google" id="ProtNLM"/>
    </source>
</evidence>
<dbReference type="Proteomes" id="UP000597656">
    <property type="component" value="Unassembled WGS sequence"/>
</dbReference>
<dbReference type="InterPro" id="IPR036412">
    <property type="entry name" value="HAD-like_sf"/>
</dbReference>
<dbReference type="InterPro" id="IPR023198">
    <property type="entry name" value="PGP-like_dom2"/>
</dbReference>
<organism evidence="1 2">
    <name type="scientific">Lentzea pudingi</name>
    <dbReference type="NCBI Taxonomy" id="1789439"/>
    <lineage>
        <taxon>Bacteria</taxon>
        <taxon>Bacillati</taxon>
        <taxon>Actinomycetota</taxon>
        <taxon>Actinomycetes</taxon>
        <taxon>Pseudonocardiales</taxon>
        <taxon>Pseudonocardiaceae</taxon>
        <taxon>Lentzea</taxon>
    </lineage>
</organism>
<dbReference type="PANTHER" id="PTHR43434">
    <property type="entry name" value="PHOSPHOGLYCOLATE PHOSPHATASE"/>
    <property type="match status" value="1"/>
</dbReference>